<dbReference type="AlphaFoldDB" id="A0A5C8G9C0"/>
<accession>A0A5C8G9C0</accession>
<dbReference type="OrthoDB" id="975384at2"/>
<dbReference type="SUPFAM" id="SSF52058">
    <property type="entry name" value="L domain-like"/>
    <property type="match status" value="1"/>
</dbReference>
<dbReference type="InterPro" id="IPR032675">
    <property type="entry name" value="LRR_dom_sf"/>
</dbReference>
<gene>
    <name evidence="1" type="ORF">ETF27_10650</name>
</gene>
<comment type="caution">
    <text evidence="1">The sequence shown here is derived from an EMBL/GenBank/DDBJ whole genome shotgun (WGS) entry which is preliminary data.</text>
</comment>
<organism evidence="1 2">
    <name type="scientific">Prevotella brunnea</name>
    <dbReference type="NCBI Taxonomy" id="2508867"/>
    <lineage>
        <taxon>Bacteria</taxon>
        <taxon>Pseudomonadati</taxon>
        <taxon>Bacteroidota</taxon>
        <taxon>Bacteroidia</taxon>
        <taxon>Bacteroidales</taxon>
        <taxon>Prevotellaceae</taxon>
        <taxon>Prevotella</taxon>
    </lineage>
</organism>
<keyword evidence="2" id="KW-1185">Reference proteome</keyword>
<proteinExistence type="predicted"/>
<reference evidence="2" key="1">
    <citation type="submission" date="2019-05" db="EMBL/GenBank/DDBJ databases">
        <title>Prevotella brunnea sp. nov., isolated from a wound of a patient.</title>
        <authorList>
            <person name="Buhl M."/>
        </authorList>
    </citation>
    <scope>NUCLEOTIDE SEQUENCE [LARGE SCALE GENOMIC DNA]</scope>
    <source>
        <strain evidence="2">A2672</strain>
    </source>
</reference>
<evidence type="ECO:0000313" key="1">
    <source>
        <dbReference type="EMBL" id="TXJ58339.1"/>
    </source>
</evidence>
<name>A0A5C8G9C0_9BACT</name>
<dbReference type="Proteomes" id="UP000321612">
    <property type="component" value="Unassembled WGS sequence"/>
</dbReference>
<sequence>MSGTLWEIDLSGITNTTIPASRFKCVGNDWQYLNKVVLPAGLTDIGDAAFYKSHITRINFPNGLKTIGYDAFRDSNIESAMLPDSYCSADATSGNGVFMNAYMLKELSIGSNVKILGSSFLQNCVSLQNFTLPDNVEEVWENGCSDCWNNDFGSLSHVKKFGKYSMMKTAVTAIKLDNVTDMSNNVFYACSELKSAELGERFFKFDKYSYGNFVACPKLTTFKVNSPTMCHYYSVFTNEYLANMTLQVPNYLVNTYKADGNWLKMGHIEGFSTETADWLHIQENLTFGARQRMEGRPNIYINNGLIFKIGGETAQQFGKFQIHADRENESYTQIISTCPNVDITTADICQYTCNDHNYSHAYAWYALCLPYDVCVDDIKPTEGDFAVRYYDGANRATNGATGSWKDFESGAVIPAGTGFIYQASKDGVWSHFPSHGTGGNQIMSPNAHTTTLATYAAEAPANQSWNLVGNPYQCYYDAKQMEFNSPITVFTPYYGGFQYNAYSLTDDNYILRPNEAFFVQRPEGIESITFALAGKQTDNTVHTAGAKPIQMEATSSRQLLDLTISKDDQNDRTRVVVNEKASIDYEMSCDAGKFFGEGLQIYTIGNDGSCYAINERPLGEGMVTVGIIIPADGEYTFALTRNEASRVVLVDMETGTQTDLTSGNYSFQAVKGTDNERFALKIEGKPTGIETISNTEIKTRAVYDLTGRLVGNSIQGLKRGIYIVNGRKIYVK</sequence>
<dbReference type="EMBL" id="SDIK01000098">
    <property type="protein sequence ID" value="TXJ58339.1"/>
    <property type="molecule type" value="Genomic_DNA"/>
</dbReference>
<dbReference type="RefSeq" id="WP_147785815.1">
    <property type="nucleotide sequence ID" value="NZ_SDIK01000098.1"/>
</dbReference>
<protein>
    <submittedName>
        <fullName evidence="1">Leucine-rich repeat domain-containing protein</fullName>
    </submittedName>
</protein>
<evidence type="ECO:0000313" key="2">
    <source>
        <dbReference type="Proteomes" id="UP000321612"/>
    </source>
</evidence>
<dbReference type="Gene3D" id="3.80.10.10">
    <property type="entry name" value="Ribonuclease Inhibitor"/>
    <property type="match status" value="1"/>
</dbReference>
<dbReference type="Pfam" id="PF13306">
    <property type="entry name" value="LRR_5"/>
    <property type="match status" value="2"/>
</dbReference>
<dbReference type="InterPro" id="IPR026906">
    <property type="entry name" value="LRR_5"/>
</dbReference>
<dbReference type="InterPro" id="IPR053139">
    <property type="entry name" value="Surface_bspA-like"/>
</dbReference>
<dbReference type="PANTHER" id="PTHR45661">
    <property type="entry name" value="SURFACE ANTIGEN"/>
    <property type="match status" value="1"/>
</dbReference>
<dbReference type="Gene3D" id="3.40.50.12480">
    <property type="match status" value="1"/>
</dbReference>
<dbReference type="PANTHER" id="PTHR45661:SF3">
    <property type="entry name" value="IG-LIKE DOMAIN-CONTAINING PROTEIN"/>
    <property type="match status" value="1"/>
</dbReference>